<name>A0AAD9U743_9ROSI</name>
<proteinExistence type="predicted"/>
<dbReference type="PANTHER" id="PTHR31286:SF99">
    <property type="entry name" value="DUF4283 DOMAIN-CONTAINING PROTEIN"/>
    <property type="match status" value="1"/>
</dbReference>
<evidence type="ECO:0000313" key="2">
    <source>
        <dbReference type="EMBL" id="KAK2648879.1"/>
    </source>
</evidence>
<sequence>MALPLAGNTGFGDGLARTYASTVSKLTDNSSFKIPLRFPVDINGKLGFIFSETEMTKAAEEYKYAIVMKFLGVRPSIDVIRLNVAKTWSSVEILMISFMDDYHVLIQMKNERDFVQGWVREGRVMEGNSFRLFKWTKDFDLRKESPLAPQWIFLPELPMHLYQRDCLQIFATRFGRYLGTDNATWNRSRAMGARICVEGVRLQVTREEMNANVVQVENVDEVPNSITNGMTSNIEGESAKINQSGKVSSTISHAVMPKDPLEELVKRVENQKGVMMKNVKRFGVIKRVKWLRNFRSCKKMRFLMCQSPWLMSRRM</sequence>
<feature type="domain" description="DUF4283" evidence="1">
    <location>
        <begin position="59"/>
        <end position="141"/>
    </location>
</feature>
<reference evidence="2" key="1">
    <citation type="journal article" date="2023" name="Plant J.">
        <title>Genome sequences and population genomics provide insights into the demographic history, inbreeding, and mutation load of two 'living fossil' tree species of Dipteronia.</title>
        <authorList>
            <person name="Feng Y."/>
            <person name="Comes H.P."/>
            <person name="Chen J."/>
            <person name="Zhu S."/>
            <person name="Lu R."/>
            <person name="Zhang X."/>
            <person name="Li P."/>
            <person name="Qiu J."/>
            <person name="Olsen K.M."/>
            <person name="Qiu Y."/>
        </authorList>
    </citation>
    <scope>NUCLEOTIDE SEQUENCE</scope>
    <source>
        <strain evidence="2">KIB01</strain>
    </source>
</reference>
<gene>
    <name evidence="2" type="ORF">Ddye_016368</name>
</gene>
<dbReference type="Proteomes" id="UP001280121">
    <property type="component" value="Unassembled WGS sequence"/>
</dbReference>
<dbReference type="InterPro" id="IPR025558">
    <property type="entry name" value="DUF4283"/>
</dbReference>
<accession>A0AAD9U743</accession>
<keyword evidence="3" id="KW-1185">Reference proteome</keyword>
<dbReference type="InterPro" id="IPR040256">
    <property type="entry name" value="At4g02000-like"/>
</dbReference>
<dbReference type="AlphaFoldDB" id="A0AAD9U743"/>
<evidence type="ECO:0000313" key="3">
    <source>
        <dbReference type="Proteomes" id="UP001280121"/>
    </source>
</evidence>
<dbReference type="EMBL" id="JANJYI010000005">
    <property type="protein sequence ID" value="KAK2648879.1"/>
    <property type="molecule type" value="Genomic_DNA"/>
</dbReference>
<evidence type="ECO:0000259" key="1">
    <source>
        <dbReference type="Pfam" id="PF14111"/>
    </source>
</evidence>
<dbReference type="PANTHER" id="PTHR31286">
    <property type="entry name" value="GLYCINE-RICH CELL WALL STRUCTURAL PROTEIN 1.8-LIKE"/>
    <property type="match status" value="1"/>
</dbReference>
<dbReference type="Pfam" id="PF14111">
    <property type="entry name" value="DUF4283"/>
    <property type="match status" value="1"/>
</dbReference>
<comment type="caution">
    <text evidence="2">The sequence shown here is derived from an EMBL/GenBank/DDBJ whole genome shotgun (WGS) entry which is preliminary data.</text>
</comment>
<organism evidence="2 3">
    <name type="scientific">Dipteronia dyeriana</name>
    <dbReference type="NCBI Taxonomy" id="168575"/>
    <lineage>
        <taxon>Eukaryota</taxon>
        <taxon>Viridiplantae</taxon>
        <taxon>Streptophyta</taxon>
        <taxon>Embryophyta</taxon>
        <taxon>Tracheophyta</taxon>
        <taxon>Spermatophyta</taxon>
        <taxon>Magnoliopsida</taxon>
        <taxon>eudicotyledons</taxon>
        <taxon>Gunneridae</taxon>
        <taxon>Pentapetalae</taxon>
        <taxon>rosids</taxon>
        <taxon>malvids</taxon>
        <taxon>Sapindales</taxon>
        <taxon>Sapindaceae</taxon>
        <taxon>Hippocastanoideae</taxon>
        <taxon>Acereae</taxon>
        <taxon>Dipteronia</taxon>
    </lineage>
</organism>
<protein>
    <recommendedName>
        <fullName evidence="1">DUF4283 domain-containing protein</fullName>
    </recommendedName>
</protein>